<dbReference type="PANTHER" id="PTHR33164">
    <property type="entry name" value="TRANSCRIPTIONAL REGULATOR, MARR FAMILY"/>
    <property type="match status" value="1"/>
</dbReference>
<gene>
    <name evidence="3" type="ORF">CKO21_07985</name>
</gene>
<dbReference type="SUPFAM" id="SSF46785">
    <property type="entry name" value="Winged helix' DNA-binding domain"/>
    <property type="match status" value="1"/>
</dbReference>
<evidence type="ECO:0000313" key="4">
    <source>
        <dbReference type="Proteomes" id="UP000778970"/>
    </source>
</evidence>
<dbReference type="InterPro" id="IPR036390">
    <property type="entry name" value="WH_DNA-bd_sf"/>
</dbReference>
<comment type="caution">
    <text evidence="3">The sequence shown here is derived from an EMBL/GenBank/DDBJ whole genome shotgun (WGS) entry which is preliminary data.</text>
</comment>
<evidence type="ECO:0000313" key="3">
    <source>
        <dbReference type="EMBL" id="MBK1697186.1"/>
    </source>
</evidence>
<dbReference type="InterPro" id="IPR036388">
    <property type="entry name" value="WH-like_DNA-bd_sf"/>
</dbReference>
<accession>A0A934QHL8</accession>
<dbReference type="Pfam" id="PF12802">
    <property type="entry name" value="MarR_2"/>
    <property type="match status" value="1"/>
</dbReference>
<sequence>MRWADSQDARAEPVDEPAHPTITDHERGAGAVAHSLEQLVRVHFARSFVHGLKPAQWHALRYFAVMPQEQRTVTAFARHRGSTMGTASTTISALVRKGYLGRRGSGARNSGLHVTEEGHELLSDDPINELVQAIDTLDPQERSALERALPKLVDYMTRGD</sequence>
<reference evidence="3" key="1">
    <citation type="submission" date="2017-08" db="EMBL/GenBank/DDBJ databases">
        <authorList>
            <person name="Imhoff J.F."/>
            <person name="Rahn T."/>
            <person name="Kuenzel S."/>
            <person name="Neulinger S.C."/>
        </authorList>
    </citation>
    <scope>NUCLEOTIDE SEQUENCE</scope>
    <source>
        <strain evidence="3">DSM 9154</strain>
    </source>
</reference>
<dbReference type="PANTHER" id="PTHR33164:SF89">
    <property type="entry name" value="MARR FAMILY REGULATORY PROTEIN"/>
    <property type="match status" value="1"/>
</dbReference>
<feature type="domain" description="HTH marR-type" evidence="2">
    <location>
        <begin position="50"/>
        <end position="105"/>
    </location>
</feature>
<dbReference type="GO" id="GO:0006950">
    <property type="term" value="P:response to stress"/>
    <property type="evidence" value="ECO:0007669"/>
    <property type="project" value="TreeGrafter"/>
</dbReference>
<reference evidence="3" key="2">
    <citation type="journal article" date="2020" name="Microorganisms">
        <title>Osmotic Adaptation and Compatible Solute Biosynthesis of Phototrophic Bacteria as Revealed from Genome Analyses.</title>
        <authorList>
            <person name="Imhoff J.F."/>
            <person name="Rahn T."/>
            <person name="Kunzel S."/>
            <person name="Keller A."/>
            <person name="Neulinger S.C."/>
        </authorList>
    </citation>
    <scope>NUCLEOTIDE SEQUENCE</scope>
    <source>
        <strain evidence="3">DSM 9154</strain>
    </source>
</reference>
<proteinExistence type="predicted"/>
<dbReference type="InterPro" id="IPR039422">
    <property type="entry name" value="MarR/SlyA-like"/>
</dbReference>
<protein>
    <submittedName>
        <fullName evidence="3">MarR family transcriptional regulator</fullName>
    </submittedName>
</protein>
<evidence type="ECO:0000259" key="2">
    <source>
        <dbReference type="Pfam" id="PF12802"/>
    </source>
</evidence>
<dbReference type="Gene3D" id="1.10.10.10">
    <property type="entry name" value="Winged helix-like DNA-binding domain superfamily/Winged helix DNA-binding domain"/>
    <property type="match status" value="1"/>
</dbReference>
<name>A0A934QHL8_9PROT</name>
<feature type="region of interest" description="Disordered" evidence="1">
    <location>
        <begin position="1"/>
        <end position="24"/>
    </location>
</feature>
<keyword evidence="4" id="KW-1185">Reference proteome</keyword>
<dbReference type="AlphaFoldDB" id="A0A934QHL8"/>
<dbReference type="EMBL" id="NRRE01000022">
    <property type="protein sequence ID" value="MBK1697186.1"/>
    <property type="molecule type" value="Genomic_DNA"/>
</dbReference>
<dbReference type="Proteomes" id="UP000778970">
    <property type="component" value="Unassembled WGS sequence"/>
</dbReference>
<evidence type="ECO:0000256" key="1">
    <source>
        <dbReference type="SAM" id="MobiDB-lite"/>
    </source>
</evidence>
<dbReference type="GO" id="GO:0003700">
    <property type="term" value="F:DNA-binding transcription factor activity"/>
    <property type="evidence" value="ECO:0007669"/>
    <property type="project" value="InterPro"/>
</dbReference>
<dbReference type="InterPro" id="IPR000835">
    <property type="entry name" value="HTH_MarR-typ"/>
</dbReference>
<organism evidence="3 4">
    <name type="scientific">Rhodovibrio salinarum</name>
    <dbReference type="NCBI Taxonomy" id="1087"/>
    <lineage>
        <taxon>Bacteria</taxon>
        <taxon>Pseudomonadati</taxon>
        <taxon>Pseudomonadota</taxon>
        <taxon>Alphaproteobacteria</taxon>
        <taxon>Rhodospirillales</taxon>
        <taxon>Rhodovibrionaceae</taxon>
        <taxon>Rhodovibrio</taxon>
    </lineage>
</organism>